<evidence type="ECO:0000313" key="1">
    <source>
        <dbReference type="EMBL" id="MFC0076629.1"/>
    </source>
</evidence>
<name>A0ABV6BMG1_9FLAO</name>
<gene>
    <name evidence="1" type="ORF">ACFFLS_06245</name>
</gene>
<proteinExistence type="predicted"/>
<protein>
    <submittedName>
        <fullName evidence="1">Uncharacterized protein</fullName>
    </submittedName>
</protein>
<organism evidence="1 2">
    <name type="scientific">Flavobacterium procerum</name>
    <dbReference type="NCBI Taxonomy" id="1455569"/>
    <lineage>
        <taxon>Bacteria</taxon>
        <taxon>Pseudomonadati</taxon>
        <taxon>Bacteroidota</taxon>
        <taxon>Flavobacteriia</taxon>
        <taxon>Flavobacteriales</taxon>
        <taxon>Flavobacteriaceae</taxon>
        <taxon>Flavobacterium</taxon>
    </lineage>
</organism>
<comment type="caution">
    <text evidence="1">The sequence shown here is derived from an EMBL/GenBank/DDBJ whole genome shotgun (WGS) entry which is preliminary data.</text>
</comment>
<dbReference type="RefSeq" id="WP_379685676.1">
    <property type="nucleotide sequence ID" value="NZ_JBHLYW010000007.1"/>
</dbReference>
<keyword evidence="2" id="KW-1185">Reference proteome</keyword>
<dbReference type="Proteomes" id="UP001589734">
    <property type="component" value="Unassembled WGS sequence"/>
</dbReference>
<evidence type="ECO:0000313" key="2">
    <source>
        <dbReference type="Proteomes" id="UP001589734"/>
    </source>
</evidence>
<sequence>MTINYCITGTIKSKATDFLLIIDIIEIAGSETFYSTNLYTIVLYKGTPQKTLFVENILSKDKINSQEELTTFFYCLLEIEKFNIDEDIKFISGFYFDSIPTREVFLELEHYISTGSTKI</sequence>
<dbReference type="EMBL" id="JBHLYW010000007">
    <property type="protein sequence ID" value="MFC0076629.1"/>
    <property type="molecule type" value="Genomic_DNA"/>
</dbReference>
<reference evidence="1 2" key="1">
    <citation type="submission" date="2024-09" db="EMBL/GenBank/DDBJ databases">
        <authorList>
            <person name="Sun Q."/>
            <person name="Mori K."/>
        </authorList>
    </citation>
    <scope>NUCLEOTIDE SEQUENCE [LARGE SCALE GENOMIC DNA]</scope>
    <source>
        <strain evidence="1 2">CGMCC 1.12926</strain>
    </source>
</reference>
<accession>A0ABV6BMG1</accession>